<name>A0A6J1S045_FRAOC</name>
<evidence type="ECO:0000256" key="2">
    <source>
        <dbReference type="ARBA" id="ARBA00010617"/>
    </source>
</evidence>
<dbReference type="Pfam" id="PF00067">
    <property type="entry name" value="p450"/>
    <property type="match status" value="1"/>
</dbReference>
<dbReference type="OrthoDB" id="1470350at2759"/>
<dbReference type="AlphaFoldDB" id="A0A6J1S045"/>
<dbReference type="RefSeq" id="XP_026272580.1">
    <property type="nucleotide sequence ID" value="XM_026416795.2"/>
</dbReference>
<dbReference type="Proteomes" id="UP000504606">
    <property type="component" value="Unplaced"/>
</dbReference>
<dbReference type="GO" id="GO:0004497">
    <property type="term" value="F:monooxygenase activity"/>
    <property type="evidence" value="ECO:0007669"/>
    <property type="project" value="UniProtKB-KW"/>
</dbReference>
<evidence type="ECO:0000256" key="5">
    <source>
        <dbReference type="ARBA" id="ARBA00023004"/>
    </source>
</evidence>
<accession>A0A6J1S045</accession>
<evidence type="ECO:0000256" key="4">
    <source>
        <dbReference type="ARBA" id="ARBA00023002"/>
    </source>
</evidence>
<dbReference type="InterPro" id="IPR036396">
    <property type="entry name" value="Cyt_P450_sf"/>
</dbReference>
<feature type="binding site" description="axial binding residue" evidence="7">
    <location>
        <position position="465"/>
    </location>
    <ligand>
        <name>heme</name>
        <dbReference type="ChEBI" id="CHEBI:30413"/>
    </ligand>
    <ligandPart>
        <name>Fe</name>
        <dbReference type="ChEBI" id="CHEBI:18248"/>
    </ligandPart>
</feature>
<keyword evidence="7 8" id="KW-0349">Heme</keyword>
<protein>
    <submittedName>
        <fullName evidence="10">Cytochrome P450 307a1-like isoform X1</fullName>
    </submittedName>
</protein>
<dbReference type="PANTHER" id="PTHR24303">
    <property type="entry name" value="HEME-BINDING MONOOXYGENASE FAMILY"/>
    <property type="match status" value="1"/>
</dbReference>
<dbReference type="InterPro" id="IPR017972">
    <property type="entry name" value="Cyt_P450_CS"/>
</dbReference>
<dbReference type="PRINTS" id="PR00463">
    <property type="entry name" value="EP450I"/>
</dbReference>
<evidence type="ECO:0000256" key="6">
    <source>
        <dbReference type="ARBA" id="ARBA00023033"/>
    </source>
</evidence>
<evidence type="ECO:0000313" key="10">
    <source>
        <dbReference type="RefSeq" id="XP_026272580.1"/>
    </source>
</evidence>
<dbReference type="PANTHER" id="PTHR24303:SF27">
    <property type="entry name" value="CYTOCHROME P450 307B1"/>
    <property type="match status" value="1"/>
</dbReference>
<dbReference type="GeneID" id="113202533"/>
<dbReference type="GO" id="GO:0020037">
    <property type="term" value="F:heme binding"/>
    <property type="evidence" value="ECO:0007669"/>
    <property type="project" value="InterPro"/>
</dbReference>
<reference evidence="10" key="1">
    <citation type="submission" date="2025-08" db="UniProtKB">
        <authorList>
            <consortium name="RefSeq"/>
        </authorList>
    </citation>
    <scope>IDENTIFICATION</scope>
    <source>
        <tissue evidence="10">Whole organism</tissue>
    </source>
</reference>
<evidence type="ECO:0000256" key="8">
    <source>
        <dbReference type="RuleBase" id="RU000461"/>
    </source>
</evidence>
<dbReference type="PROSITE" id="PS00086">
    <property type="entry name" value="CYTOCHROME_P450"/>
    <property type="match status" value="1"/>
</dbReference>
<dbReference type="Gene3D" id="1.10.630.10">
    <property type="entry name" value="Cytochrome P450"/>
    <property type="match status" value="1"/>
</dbReference>
<dbReference type="GO" id="GO:0016705">
    <property type="term" value="F:oxidoreductase activity, acting on paired donors, with incorporation or reduction of molecular oxygen"/>
    <property type="evidence" value="ECO:0007669"/>
    <property type="project" value="InterPro"/>
</dbReference>
<evidence type="ECO:0000256" key="1">
    <source>
        <dbReference type="ARBA" id="ARBA00001971"/>
    </source>
</evidence>
<dbReference type="KEGG" id="foc:113202533"/>
<dbReference type="InterPro" id="IPR002401">
    <property type="entry name" value="Cyt_P450_E_grp-I"/>
</dbReference>
<comment type="cofactor">
    <cofactor evidence="1 7">
        <name>heme</name>
        <dbReference type="ChEBI" id="CHEBI:30413"/>
    </cofactor>
</comment>
<evidence type="ECO:0000256" key="3">
    <source>
        <dbReference type="ARBA" id="ARBA00022723"/>
    </source>
</evidence>
<organism evidence="9 10">
    <name type="scientific">Frankliniella occidentalis</name>
    <name type="common">Western flower thrips</name>
    <name type="synonym">Euthrips occidentalis</name>
    <dbReference type="NCBI Taxonomy" id="133901"/>
    <lineage>
        <taxon>Eukaryota</taxon>
        <taxon>Metazoa</taxon>
        <taxon>Ecdysozoa</taxon>
        <taxon>Arthropoda</taxon>
        <taxon>Hexapoda</taxon>
        <taxon>Insecta</taxon>
        <taxon>Pterygota</taxon>
        <taxon>Neoptera</taxon>
        <taxon>Paraneoptera</taxon>
        <taxon>Thysanoptera</taxon>
        <taxon>Terebrantia</taxon>
        <taxon>Thripoidea</taxon>
        <taxon>Thripidae</taxon>
        <taxon>Frankliniella</taxon>
    </lineage>
</organism>
<dbReference type="InterPro" id="IPR001128">
    <property type="entry name" value="Cyt_P450"/>
</dbReference>
<sequence length="517" mass="57466">MESLFAVSASTSLLLCAAAVVAVLFLADRARQARAAAKAKLLDSEFGDELPAPPGPHAWPIIGNLHLLAGYAVPYQAFTPLANRYGSVFKLSLGSAPCVVVNGLSNIKEVIVTKGAQFDGRPNFRRYHELFCGDKENSLAFCDWSAVQKARREMLRAHTFPRAMSARWTQLDSLLGIELDAVRSRLDAAGAGAAVEAKPLLLGACANVFTSYFCSKRFNPDDASFRDMIHNFDRIFDEVNQGYAADFLPWLLPLHSRHFATLAGWSHKIRDFMTNSILQERLDAWEHGKQSDATKDDYVEELIGHVRGNAEPAMSWDTAMFALEDIVGGHSAVGNLLIKVLGYVATHPEVQDRVHEEAVRAGVTKGKTVTLADRTLMPYTEGVVLEAIRLISSPIVPHVANQDSSIAGYKVEKDTLIFLNNYELNMSPALWTKPEEFMPERFVSPEGRLAKPEHFLPFGGGRRSCMGYKMVQYVSFATIANLLNEYRILPIQGRDYTVPIGNLALPWDSYQFHFERR</sequence>
<keyword evidence="9" id="KW-1185">Reference proteome</keyword>
<dbReference type="SUPFAM" id="SSF48264">
    <property type="entry name" value="Cytochrome P450"/>
    <property type="match status" value="1"/>
</dbReference>
<keyword evidence="5 7" id="KW-0408">Iron</keyword>
<dbReference type="GO" id="GO:0005506">
    <property type="term" value="F:iron ion binding"/>
    <property type="evidence" value="ECO:0007669"/>
    <property type="project" value="InterPro"/>
</dbReference>
<evidence type="ECO:0000313" key="9">
    <source>
        <dbReference type="Proteomes" id="UP000504606"/>
    </source>
</evidence>
<dbReference type="PRINTS" id="PR00385">
    <property type="entry name" value="P450"/>
</dbReference>
<comment type="similarity">
    <text evidence="2 8">Belongs to the cytochrome P450 family.</text>
</comment>
<evidence type="ECO:0000256" key="7">
    <source>
        <dbReference type="PIRSR" id="PIRSR602401-1"/>
    </source>
</evidence>
<keyword evidence="4 8" id="KW-0560">Oxidoreductase</keyword>
<keyword evidence="3 7" id="KW-0479">Metal-binding</keyword>
<proteinExistence type="inferred from homology"/>
<keyword evidence="6 8" id="KW-0503">Monooxygenase</keyword>
<gene>
    <name evidence="10" type="primary">LOC113202533</name>
</gene>